<sequence>MKAAFFEAPGLANLKVGDFLDPRPGPGEVLVRVKYFGINPVDIMTIEGFIRAQPMPHVPGAEFVGVVEDVGLGVSGFAKGDPVVVYNRLYCGSCRYCLTGETQLCTSGGIIGIAANGGFAEYVAVPAKNLVKVGGDLLKFVGLPVGGLTAYNMLRRTGVQTGDVVAVVGATGNVGVFAVQLAKRAGAYVIAISRKGAERLRELGADEVLAPEDAAKRWGNAVDVVVDPVGASTFELSLKLLARGGRYVTAGALTGGEVEVDLRRLYGAQLSLVGSTGGRRADLEVLVRLVERGAVSTPIYRLVKGLDGLGQAIEAFRDPGRIGKVAVEV</sequence>
<dbReference type="EMBL" id="JZWT02000003">
    <property type="protein sequence ID" value="MFB6489933.1"/>
    <property type="molecule type" value="Genomic_DNA"/>
</dbReference>
<proteinExistence type="predicted"/>
<organism evidence="1 2">
    <name type="scientific">Thermoproteus sp. AZ2</name>
    <dbReference type="NCBI Taxonomy" id="1609232"/>
    <lineage>
        <taxon>Archaea</taxon>
        <taxon>Thermoproteota</taxon>
        <taxon>Thermoprotei</taxon>
        <taxon>Thermoproteales</taxon>
        <taxon>Thermoproteaceae</taxon>
        <taxon>Thermoproteus</taxon>
    </lineage>
</organism>
<comment type="caution">
    <text evidence="1">The sequence shown here is derived from an EMBL/GenBank/DDBJ whole genome shotgun (WGS) entry which is preliminary data.</text>
</comment>
<accession>A0ACC6UZ10</accession>
<name>A0ACC6UZ10_9CREN</name>
<gene>
    <name evidence="1" type="ORF">TU35_001595</name>
</gene>
<dbReference type="Proteomes" id="UP000033636">
    <property type="component" value="Unassembled WGS sequence"/>
</dbReference>
<evidence type="ECO:0000313" key="1">
    <source>
        <dbReference type="EMBL" id="MFB6489933.1"/>
    </source>
</evidence>
<reference evidence="1" key="1">
    <citation type="submission" date="2024-07" db="EMBL/GenBank/DDBJ databases">
        <title>Metagenome and Metagenome-Assembled Genomes of Archaea from a hot spring from the geothermal field of Los Azufres, Mexico.</title>
        <authorList>
            <person name="Marin-Paredes R."/>
            <person name="Martinez-Romero E."/>
            <person name="Servin-Garciduenas L.E."/>
        </authorList>
    </citation>
    <scope>NUCLEOTIDE SEQUENCE</scope>
</reference>
<evidence type="ECO:0000313" key="2">
    <source>
        <dbReference type="Proteomes" id="UP000033636"/>
    </source>
</evidence>
<protein>
    <submittedName>
        <fullName evidence="1">Alcohol dehydrogenase catalytic domain-containing protein</fullName>
    </submittedName>
</protein>